<evidence type="ECO:0000313" key="1">
    <source>
        <dbReference type="EMBL" id="KAF1767163.1"/>
    </source>
</evidence>
<name>A0A6A5HLA0_CAERE</name>
<dbReference type="EMBL" id="WUAV01000002">
    <property type="protein sequence ID" value="KAF1767163.1"/>
    <property type="molecule type" value="Genomic_DNA"/>
</dbReference>
<dbReference type="InterPro" id="IPR021942">
    <property type="entry name" value="DUF3557"/>
</dbReference>
<organism evidence="1 2">
    <name type="scientific">Caenorhabditis remanei</name>
    <name type="common">Caenorhabditis vulgaris</name>
    <dbReference type="NCBI Taxonomy" id="31234"/>
    <lineage>
        <taxon>Eukaryota</taxon>
        <taxon>Metazoa</taxon>
        <taxon>Ecdysozoa</taxon>
        <taxon>Nematoda</taxon>
        <taxon>Chromadorea</taxon>
        <taxon>Rhabditida</taxon>
        <taxon>Rhabditina</taxon>
        <taxon>Rhabditomorpha</taxon>
        <taxon>Rhabditoidea</taxon>
        <taxon>Rhabditidae</taxon>
        <taxon>Peloderinae</taxon>
        <taxon>Caenorhabditis</taxon>
    </lineage>
</organism>
<dbReference type="Pfam" id="PF12078">
    <property type="entry name" value="DUF3557"/>
    <property type="match status" value="1"/>
</dbReference>
<dbReference type="CTD" id="78774300"/>
<proteinExistence type="predicted"/>
<reference evidence="1 2" key="1">
    <citation type="submission" date="2019-12" db="EMBL/GenBank/DDBJ databases">
        <title>Chromosome-level assembly of the Caenorhabditis remanei genome.</title>
        <authorList>
            <person name="Teterina A.A."/>
            <person name="Willis J.H."/>
            <person name="Phillips P.C."/>
        </authorList>
    </citation>
    <scope>NUCLEOTIDE SEQUENCE [LARGE SCALE GENOMIC DNA]</scope>
    <source>
        <strain evidence="1 2">PX506</strain>
        <tissue evidence="1">Whole organism</tissue>
    </source>
</reference>
<sequence length="409" mass="47539">MNSKPLAYESLKCVLEHMDGTKRIQASISMPSIRTAEKAAPLRITNLQFKPYRFEANNDIYQIGIIRKCKEQDGKLLTIIEEWNERGGVKCDLDRFETEDKSFENTPFEGDLVVGNAKYREREVAGTIRGFEIQQMRLRSENESSPYTQYIRFSIKSENSEKVEYMEYNKKLHEAMKYLMQRVFGGRLRSIRVNRFSVNMANDTILRFVKETKMKIDRLKMEEDVTAVVNSLESIIDESSYPLKSVQMNINTHKLYKDAHLHPIVKESQVLIIRQRGFWKQSVPTNNKVFWKFGLIQYSIFTGIIESWLMNGGSIGSCHSFYINLCKFNLIQRFIEWTLQLPNAKNAELDGNKCEIFNTCISIPLNDTSEMNVFGEDNTCEETPCYLDIKPDMFVLKLRIMPIGTVQPI</sequence>
<dbReference type="PANTHER" id="PTHR31379:SF1">
    <property type="entry name" value="F-BOX C PROTEIN-RELATED"/>
    <property type="match status" value="1"/>
</dbReference>
<dbReference type="RefSeq" id="XP_053590187.1">
    <property type="nucleotide sequence ID" value="XM_053725993.1"/>
</dbReference>
<dbReference type="KEGG" id="crq:GCK72_007122"/>
<protein>
    <submittedName>
        <fullName evidence="1">Uncharacterized protein</fullName>
    </submittedName>
</protein>
<evidence type="ECO:0000313" key="2">
    <source>
        <dbReference type="Proteomes" id="UP000483820"/>
    </source>
</evidence>
<accession>A0A6A5HLA0</accession>
<dbReference type="Proteomes" id="UP000483820">
    <property type="component" value="Chromosome II"/>
</dbReference>
<gene>
    <name evidence="1" type="ORF">GCK72_007122</name>
</gene>
<comment type="caution">
    <text evidence="1">The sequence shown here is derived from an EMBL/GenBank/DDBJ whole genome shotgun (WGS) entry which is preliminary data.</text>
</comment>
<dbReference type="AlphaFoldDB" id="A0A6A5HLA0"/>
<dbReference type="PANTHER" id="PTHR31379">
    <property type="entry name" value="F-BOX C PROTEIN-RELATED-RELATED"/>
    <property type="match status" value="1"/>
</dbReference>
<dbReference type="GeneID" id="78774300"/>